<gene>
    <name evidence="1" type="ORF">CISIN_1g047885mg</name>
</gene>
<name>A0A067DBT9_CITSI</name>
<dbReference type="AlphaFoldDB" id="A0A067DBT9"/>
<dbReference type="Proteomes" id="UP000027120">
    <property type="component" value="Unassembled WGS sequence"/>
</dbReference>
<keyword evidence="2" id="KW-1185">Reference proteome</keyword>
<protein>
    <submittedName>
        <fullName evidence="1">Uncharacterized protein</fullName>
    </submittedName>
</protein>
<evidence type="ECO:0000313" key="1">
    <source>
        <dbReference type="EMBL" id="KDO40273.1"/>
    </source>
</evidence>
<proteinExistence type="predicted"/>
<evidence type="ECO:0000313" key="2">
    <source>
        <dbReference type="Proteomes" id="UP000027120"/>
    </source>
</evidence>
<dbReference type="EMBL" id="KK786036">
    <property type="protein sequence ID" value="KDO40273.1"/>
    <property type="molecule type" value="Genomic_DNA"/>
</dbReference>
<organism evidence="1 2">
    <name type="scientific">Citrus sinensis</name>
    <name type="common">Sweet orange</name>
    <name type="synonym">Citrus aurantium var. sinensis</name>
    <dbReference type="NCBI Taxonomy" id="2711"/>
    <lineage>
        <taxon>Eukaryota</taxon>
        <taxon>Viridiplantae</taxon>
        <taxon>Streptophyta</taxon>
        <taxon>Embryophyta</taxon>
        <taxon>Tracheophyta</taxon>
        <taxon>Spermatophyta</taxon>
        <taxon>Magnoliopsida</taxon>
        <taxon>eudicotyledons</taxon>
        <taxon>Gunneridae</taxon>
        <taxon>Pentapetalae</taxon>
        <taxon>rosids</taxon>
        <taxon>malvids</taxon>
        <taxon>Sapindales</taxon>
        <taxon>Rutaceae</taxon>
        <taxon>Aurantioideae</taxon>
        <taxon>Citrus</taxon>
    </lineage>
</organism>
<reference evidence="1 2" key="1">
    <citation type="submission" date="2014-04" db="EMBL/GenBank/DDBJ databases">
        <authorList>
            <consortium name="International Citrus Genome Consortium"/>
            <person name="Gmitter F."/>
            <person name="Chen C."/>
            <person name="Farmerie W."/>
            <person name="Harkins T."/>
            <person name="Desany B."/>
            <person name="Mohiuddin M."/>
            <person name="Kodira C."/>
            <person name="Borodovsky M."/>
            <person name="Lomsadze A."/>
            <person name="Burns P."/>
            <person name="Jenkins J."/>
            <person name="Prochnik S."/>
            <person name="Shu S."/>
            <person name="Chapman J."/>
            <person name="Pitluck S."/>
            <person name="Schmutz J."/>
            <person name="Rokhsar D."/>
        </authorList>
    </citation>
    <scope>NUCLEOTIDE SEQUENCE</scope>
</reference>
<accession>A0A067DBT9</accession>
<sequence length="82" mass="9038">MTFNSGLLISCLAFNSPLDLGPIISNGASTSALKQGRYHFSMNYNMSHARDNQGTQTAAAENPSIIQLRRESCKRQTTYINI</sequence>